<name>A0ABR3NGF2_9TELE</name>
<gene>
    <name evidence="1" type="ORF">QQF64_035656</name>
</gene>
<organism evidence="1 2">
    <name type="scientific">Cirrhinus molitorella</name>
    <name type="common">mud carp</name>
    <dbReference type="NCBI Taxonomy" id="172907"/>
    <lineage>
        <taxon>Eukaryota</taxon>
        <taxon>Metazoa</taxon>
        <taxon>Chordata</taxon>
        <taxon>Craniata</taxon>
        <taxon>Vertebrata</taxon>
        <taxon>Euteleostomi</taxon>
        <taxon>Actinopterygii</taxon>
        <taxon>Neopterygii</taxon>
        <taxon>Teleostei</taxon>
        <taxon>Ostariophysi</taxon>
        <taxon>Cypriniformes</taxon>
        <taxon>Cyprinidae</taxon>
        <taxon>Labeoninae</taxon>
        <taxon>Labeonini</taxon>
        <taxon>Cirrhinus</taxon>
    </lineage>
</organism>
<protein>
    <submittedName>
        <fullName evidence="1">Uncharacterized protein</fullName>
    </submittedName>
</protein>
<evidence type="ECO:0000313" key="2">
    <source>
        <dbReference type="Proteomes" id="UP001558613"/>
    </source>
</evidence>
<accession>A0ABR3NGF2</accession>
<keyword evidence="2" id="KW-1185">Reference proteome</keyword>
<sequence>MFQPAKPPHPSFGLSQMSAVFPSCHRSSSVANLSFQVVTGSTRKRYAKYDKTIATGPPLQVLGPAPTVSQWHRFSPSLLLSSTRSRLSYISQV</sequence>
<dbReference type="EMBL" id="JAYMGO010000004">
    <property type="protein sequence ID" value="KAL1276033.1"/>
    <property type="molecule type" value="Genomic_DNA"/>
</dbReference>
<evidence type="ECO:0000313" key="1">
    <source>
        <dbReference type="EMBL" id="KAL1276033.1"/>
    </source>
</evidence>
<dbReference type="Proteomes" id="UP001558613">
    <property type="component" value="Unassembled WGS sequence"/>
</dbReference>
<comment type="caution">
    <text evidence="1">The sequence shown here is derived from an EMBL/GenBank/DDBJ whole genome shotgun (WGS) entry which is preliminary data.</text>
</comment>
<reference evidence="1 2" key="1">
    <citation type="submission" date="2023-09" db="EMBL/GenBank/DDBJ databases">
        <authorList>
            <person name="Wang M."/>
        </authorList>
    </citation>
    <scope>NUCLEOTIDE SEQUENCE [LARGE SCALE GENOMIC DNA]</scope>
    <source>
        <strain evidence="1">GT-2023</strain>
        <tissue evidence="1">Liver</tissue>
    </source>
</reference>
<proteinExistence type="predicted"/>